<dbReference type="PANTHER" id="PTHR21224">
    <property type="entry name" value="INTEGRATOR COMPLEX SUBUNIT 1"/>
    <property type="match status" value="1"/>
</dbReference>
<dbReference type="PANTHER" id="PTHR21224:SF1">
    <property type="entry name" value="INTEGRATOR COMPLEX SUBUNIT 1"/>
    <property type="match status" value="1"/>
</dbReference>
<feature type="domain" description="Integrator complex subunit 1 R4" evidence="4">
    <location>
        <begin position="1946"/>
        <end position="2046"/>
    </location>
</feature>
<dbReference type="GO" id="GO:0034474">
    <property type="term" value="P:U2 snRNA 3'-end processing"/>
    <property type="evidence" value="ECO:0007669"/>
    <property type="project" value="InterPro"/>
</dbReference>
<evidence type="ECO:0008006" key="8">
    <source>
        <dbReference type="Google" id="ProtNLM"/>
    </source>
</evidence>
<dbReference type="Pfam" id="PF22928">
    <property type="entry name" value="INTS1_R4"/>
    <property type="match status" value="1"/>
</dbReference>
<dbReference type="InterPro" id="IPR022145">
    <property type="entry name" value="INTS1_RPB2-bd"/>
</dbReference>
<evidence type="ECO:0000259" key="2">
    <source>
        <dbReference type="Pfam" id="PF12432"/>
    </source>
</evidence>
<dbReference type="OMA" id="CSEFRFY"/>
<evidence type="ECO:0000256" key="1">
    <source>
        <dbReference type="SAM" id="MobiDB-lite"/>
    </source>
</evidence>
<evidence type="ECO:0000313" key="6">
    <source>
        <dbReference type="EnsemblMetazoa" id="G2867.2:cds"/>
    </source>
</evidence>
<evidence type="ECO:0000313" key="7">
    <source>
        <dbReference type="Proteomes" id="UP000005408"/>
    </source>
</evidence>
<dbReference type="InterPro" id="IPR016024">
    <property type="entry name" value="ARM-type_fold"/>
</dbReference>
<dbReference type="GO" id="GO:0032039">
    <property type="term" value="C:integrator complex"/>
    <property type="evidence" value="ECO:0007669"/>
    <property type="project" value="InterPro"/>
</dbReference>
<dbReference type="Pfam" id="PF12432">
    <property type="entry name" value="INTS1_RP2B-bd"/>
    <property type="match status" value="1"/>
</dbReference>
<dbReference type="EnsemblMetazoa" id="G2867.2">
    <property type="protein sequence ID" value="G2867.2:cds"/>
    <property type="gene ID" value="G2867"/>
</dbReference>
<dbReference type="Proteomes" id="UP000005408">
    <property type="component" value="Unassembled WGS sequence"/>
</dbReference>
<evidence type="ECO:0000259" key="4">
    <source>
        <dbReference type="Pfam" id="PF22928"/>
    </source>
</evidence>
<feature type="region of interest" description="Disordered" evidence="1">
    <location>
        <begin position="1"/>
        <end position="60"/>
    </location>
</feature>
<sequence length="2085" mass="234842">MSSKRPLKAHIAPPGDFIALGKHNKPGSSDADSAKVPTPKKLGVPSGKRDASGLGGSGLVKKPKLIGQTFTPLGRSDVERRSSPAPSQASISQYEELAIDVDPQELLEEILDAEDTCDEERLEGLFCGAVKYLHGNRSKPDPAVYLTLMYLAKTKASMFNSDVIIQAFCSLLKRDMSLNFKSKGNSLVSVCACSILMAAFSKEENWPDDFVKIFVEDSLGERVWVDRADCKAFVDNIITAFNTNLPAKSAVSVEQSSAKEQSGTASPVVGFLQDDDDKDSEVKISALVEMEAVSVTSRYPYQQETIEMTILDVIKEQLNKRQPMDATSKNLIRFMTATCGYGEVRLLASQRLEMWLQNPKLARPAQDLLMSVCMNCSQHDQRDLETMAVLIKIRMKTKPLLNHFIHCLRELLDQHPENIRMIMTHTIYNELSNTKNPNNMAIITTLFQKNGEQSARILADVFQDLLANKDDYLRAVRGLLREIVRSLKHDINVTSFCLGLMQERMEAKFMDLDHNLRERYVTSIGDLVTLAIFLCITPQVREAAAALARGEKKDLGTLHSFRQQVALIQRDSVWWLHTIVPKIIEVKLSEYVHCLHKVLFMESPDQYYNKDNWPLEADRSTFLHLATNVPVLEDTLMRVLVIGLSRELPLGQVDAVELADQLVKRAASLCLDGQLVLQMEKLELVDALLNLCSYRHPTDITLPKGYKPPTLAISNLYWKSWVILLILAAFNPGTFGLTGWKNYPTLKCLMEQVMTGNYSFPPPTMADEEQSVDDIRNKEKQFTQQERQQILEFETHLAAATSKVTITEANSLLISQLTTMDPNGIARNPPPAITEQLKLLNDNLKIGQMLCRSRQPDFLLDIIQRQGSSQSMSWLAELVESSEGSLEVLPVQCLCEFLLHDEDTTVLEEDSKLMGKHKQKQKLKKREQLLTRLQGLVWGESEMTPQVLDYFLKRLSSNQASNRALAIRGLSMVIAKDETMETDDTIPHKWLCKDLPLIPMFPKIYQQITEALRQACQIETDPDLVSAYIMFLSQQTEDKSLHDLDDIAQDIASLIVDRTTVVNHILPQEEGGDNELAHLTLTALYALYFNYLTKAKKPTNEAYSWSNTQDQILLQWEGGDSATMHVLVVHAMIILLTYGPPNGESDYQELLDTWFPESGQPPSAFLLDTSEEALLLPDWLKLRMIRSRVHQLVDVALQDIEPAQLLLFVQSFGIPVASMSRLFTCLDKAVSADAGLIEEAVEDKAYMAQLIEIQHMRGVVGGDIFYKLLTKSLPPKPEVSDEEMKEAVEVDKKWSQKMESSKKSSIQNVTDLIEQIFSKEETKTKDIQQQYHKLLMALSRSDTSTTIEVTQVLLEMLGGRHGSQFGQAFSANPQSCSLLKLLVSKKAVLGGLLYKLMETLYNEVKGQRCMLTSIVNQYLLSNKPNIPDRRPSYKSMKSVGTSSQEMLDDLINQVQKDESNMEKMIKECMKEHTKSEDGMAAAENTHKTLTAVACKAILKDEEEPSNAMTTSLALLFVDWLELLDPELVAMVPDLQQQLLFAQERLQGAPRQSVVHSSQPYLLTLLTHQSSWASLRRCVNCLLQPSEVSRFSPNAVLDFLWACLQIPKIWRGRERRTPKNYTPENVLGLTPDHLIALIKFIVEESTLLLPEGEAGDKKVSTERQNSIANRVDLLMACIAENHSHLHNVVTYIRNIPNTSKDKMLYQQLLVELYSQCPKVINWLSDLQGSIFDGQLSQSTITQVDIVSHRLLTCLGQAGNGKTAEDKMYDANIACRKLASQHPILMLRQLPLIAALLKGKTQFTFGEMRHKNYLLLFTHVLGLMETLQPHIYRRDYSAMADIIDSYFSLIGTHGRGKQLGPIIHKYIKFLYQYTIHEPQQSSLILHKYVNLLSGISTMYPELTVLKSLLAGLTLSRQADSNQGNMVQAVGQPRSTSPWTVGQLTPFLDRLHTSTDSEDILEVLTDLDETSKRKVDILEHFIGDLKKLLLHGSDTLRNTAYSLVMRYIRHNPRASEQFVGCFLHCFDSVNPDIVTSALKNLPEFCVLCQDHADEILQKSFVVGTTTSIETSSYISETLQLLNLETVQI</sequence>
<evidence type="ECO:0000259" key="5">
    <source>
        <dbReference type="Pfam" id="PF22929"/>
    </source>
</evidence>
<evidence type="ECO:0000259" key="3">
    <source>
        <dbReference type="Pfam" id="PF22927"/>
    </source>
</evidence>
<dbReference type="InterPro" id="IPR053965">
    <property type="entry name" value="INTS1_R4"/>
</dbReference>
<dbReference type="Pfam" id="PF22927">
    <property type="entry name" value="INT1_R3"/>
    <property type="match status" value="1"/>
</dbReference>
<name>A0A8W8LLP0_MAGGI</name>
<dbReference type="InterPro" id="IPR038902">
    <property type="entry name" value="INTS1"/>
</dbReference>
<dbReference type="SUPFAM" id="SSF48371">
    <property type="entry name" value="ARM repeat"/>
    <property type="match status" value="2"/>
</dbReference>
<reference evidence="6" key="1">
    <citation type="submission" date="2022-08" db="UniProtKB">
        <authorList>
            <consortium name="EnsemblMetazoa"/>
        </authorList>
    </citation>
    <scope>IDENTIFICATION</scope>
    <source>
        <strain evidence="6">05x7-T-G4-1.051#20</strain>
    </source>
</reference>
<dbReference type="OrthoDB" id="19938at2759"/>
<dbReference type="InterPro" id="IPR053964">
    <property type="entry name" value="INT1_R3"/>
</dbReference>
<feature type="domain" description="Integrator complex subunit 1 R3" evidence="3">
    <location>
        <begin position="1742"/>
        <end position="1899"/>
    </location>
</feature>
<organism evidence="6 7">
    <name type="scientific">Magallana gigas</name>
    <name type="common">Pacific oyster</name>
    <name type="synonym">Crassostrea gigas</name>
    <dbReference type="NCBI Taxonomy" id="29159"/>
    <lineage>
        <taxon>Eukaryota</taxon>
        <taxon>Metazoa</taxon>
        <taxon>Spiralia</taxon>
        <taxon>Lophotrochozoa</taxon>
        <taxon>Mollusca</taxon>
        <taxon>Bivalvia</taxon>
        <taxon>Autobranchia</taxon>
        <taxon>Pteriomorphia</taxon>
        <taxon>Ostreida</taxon>
        <taxon>Ostreoidea</taxon>
        <taxon>Ostreidae</taxon>
        <taxon>Magallana</taxon>
    </lineage>
</organism>
<keyword evidence="7" id="KW-1185">Reference proteome</keyword>
<protein>
    <recommendedName>
        <fullName evidence="8">Integrator complex subunit 1</fullName>
    </recommendedName>
</protein>
<dbReference type="InterPro" id="IPR053966">
    <property type="entry name" value="INTS1_INTS2-bd"/>
</dbReference>
<accession>A0A8W8LLP0</accession>
<feature type="domain" description="Integrator complex subunit 1 RPB2-binding" evidence="2">
    <location>
        <begin position="305"/>
        <end position="459"/>
    </location>
</feature>
<dbReference type="Pfam" id="PF22929">
    <property type="entry name" value="INTS1_INTS2-bd"/>
    <property type="match status" value="1"/>
</dbReference>
<feature type="domain" description="Integrator complex subunit 1 INTS2-binding" evidence="5">
    <location>
        <begin position="946"/>
        <end position="1265"/>
    </location>
</feature>
<proteinExistence type="predicted"/>